<dbReference type="CDD" id="cd16320">
    <property type="entry name" value="MraZ_N"/>
    <property type="match status" value="1"/>
</dbReference>
<organism evidence="9 10">
    <name type="scientific">Sebaldella termitidis (strain ATCC 33386 / NCTC 11300)</name>
    <dbReference type="NCBI Taxonomy" id="526218"/>
    <lineage>
        <taxon>Bacteria</taxon>
        <taxon>Fusobacteriati</taxon>
        <taxon>Fusobacteriota</taxon>
        <taxon>Fusobacteriia</taxon>
        <taxon>Fusobacteriales</taxon>
        <taxon>Leptotrichiaceae</taxon>
        <taxon>Sebaldella</taxon>
    </lineage>
</organism>
<keyword evidence="2 7" id="KW-0963">Cytoplasm</keyword>
<keyword evidence="6 7" id="KW-0804">Transcription</keyword>
<gene>
    <name evidence="7" type="primary">mraZ</name>
    <name evidence="9" type="ordered locus">Sterm_1984</name>
</gene>
<dbReference type="InterPro" id="IPR035644">
    <property type="entry name" value="MraZ_C"/>
</dbReference>
<evidence type="ECO:0000256" key="6">
    <source>
        <dbReference type="ARBA" id="ARBA00023163"/>
    </source>
</evidence>
<evidence type="ECO:0000256" key="1">
    <source>
        <dbReference type="ARBA" id="ARBA00013860"/>
    </source>
</evidence>
<sequence>MFMGEFTCKIDDKGRFMLPAKFREILQNDEFVITRGLDNSIDLFPSSEWTNIENELRKLKRTDSKHRAYQRFVLSAATKLTVDNQGRVNLPNSLVEHAKINKTLIVTGMVDKIEIWAEEVWKEYIEKTEASIEDIVDEINFDF</sequence>
<evidence type="ECO:0000256" key="5">
    <source>
        <dbReference type="ARBA" id="ARBA00023125"/>
    </source>
</evidence>
<dbReference type="Gene3D" id="3.40.1550.20">
    <property type="entry name" value="Transcriptional regulator MraZ domain"/>
    <property type="match status" value="1"/>
</dbReference>
<keyword evidence="5 7" id="KW-0238">DNA-binding</keyword>
<dbReference type="GO" id="GO:0000976">
    <property type="term" value="F:transcription cis-regulatory region binding"/>
    <property type="evidence" value="ECO:0007669"/>
    <property type="project" value="TreeGrafter"/>
</dbReference>
<comment type="subunit">
    <text evidence="7">Forms oligomers.</text>
</comment>
<proteinExistence type="inferred from homology"/>
<reference evidence="10" key="1">
    <citation type="submission" date="2009-09" db="EMBL/GenBank/DDBJ databases">
        <title>The complete chromosome of Sebaldella termitidis ATCC 33386.</title>
        <authorList>
            <consortium name="US DOE Joint Genome Institute (JGI-PGF)"/>
            <person name="Lucas S."/>
            <person name="Copeland A."/>
            <person name="Lapidus A."/>
            <person name="Glavina del Rio T."/>
            <person name="Dalin E."/>
            <person name="Tice H."/>
            <person name="Bruce D."/>
            <person name="Goodwin L."/>
            <person name="Pitluck S."/>
            <person name="Kyrpides N."/>
            <person name="Mavromatis K."/>
            <person name="Ivanova N."/>
            <person name="Mikhailova N."/>
            <person name="Sims D."/>
            <person name="Meincke L."/>
            <person name="Brettin T."/>
            <person name="Detter J.C."/>
            <person name="Han C."/>
            <person name="Larimer F."/>
            <person name="Land M."/>
            <person name="Hauser L."/>
            <person name="Markowitz V."/>
            <person name="Cheng J.F."/>
            <person name="Hugenholtz P."/>
            <person name="Woyke T."/>
            <person name="Wu D."/>
            <person name="Eisen J.A."/>
        </authorList>
    </citation>
    <scope>NUCLEOTIDE SEQUENCE [LARGE SCALE GENOMIC DNA]</scope>
    <source>
        <strain evidence="10">ATCC 33386 / NCTC 11300</strain>
    </source>
</reference>
<name>D1AJF1_SEBTE</name>
<feature type="domain" description="SpoVT-AbrB" evidence="8">
    <location>
        <begin position="5"/>
        <end position="48"/>
    </location>
</feature>
<dbReference type="GO" id="GO:2000143">
    <property type="term" value="P:negative regulation of DNA-templated transcription initiation"/>
    <property type="evidence" value="ECO:0007669"/>
    <property type="project" value="TreeGrafter"/>
</dbReference>
<dbReference type="NCBIfam" id="TIGR00242">
    <property type="entry name" value="division/cell wall cluster transcriptional repressor MraZ"/>
    <property type="match status" value="1"/>
</dbReference>
<comment type="similarity">
    <text evidence="7">Belongs to the MraZ family.</text>
</comment>
<dbReference type="Proteomes" id="UP000000845">
    <property type="component" value="Chromosome"/>
</dbReference>
<dbReference type="RefSeq" id="WP_012861433.1">
    <property type="nucleotide sequence ID" value="NC_013517.1"/>
</dbReference>
<dbReference type="KEGG" id="str:Sterm_1984"/>
<protein>
    <recommendedName>
        <fullName evidence="1 7">Transcriptional regulator MraZ</fullName>
    </recommendedName>
</protein>
<evidence type="ECO:0000313" key="9">
    <source>
        <dbReference type="EMBL" id="ACZ08839.1"/>
    </source>
</evidence>
<dbReference type="EMBL" id="CP001739">
    <property type="protein sequence ID" value="ACZ08839.1"/>
    <property type="molecule type" value="Genomic_DNA"/>
</dbReference>
<feature type="domain" description="SpoVT-AbrB" evidence="8">
    <location>
        <begin position="77"/>
        <end position="120"/>
    </location>
</feature>
<evidence type="ECO:0000256" key="4">
    <source>
        <dbReference type="ARBA" id="ARBA00023015"/>
    </source>
</evidence>
<comment type="subcellular location">
    <subcellularLocation>
        <location evidence="7">Cytoplasm</location>
        <location evidence="7">Nucleoid</location>
    </subcellularLocation>
</comment>
<dbReference type="GO" id="GO:0003700">
    <property type="term" value="F:DNA-binding transcription factor activity"/>
    <property type="evidence" value="ECO:0007669"/>
    <property type="project" value="UniProtKB-UniRule"/>
</dbReference>
<evidence type="ECO:0000313" key="10">
    <source>
        <dbReference type="Proteomes" id="UP000000845"/>
    </source>
</evidence>
<dbReference type="GO" id="GO:0009295">
    <property type="term" value="C:nucleoid"/>
    <property type="evidence" value="ECO:0007669"/>
    <property type="project" value="UniProtKB-SubCell"/>
</dbReference>
<evidence type="ECO:0000259" key="8">
    <source>
        <dbReference type="PROSITE" id="PS51740"/>
    </source>
</evidence>
<dbReference type="HAMAP" id="MF_01008">
    <property type="entry name" value="MraZ"/>
    <property type="match status" value="1"/>
</dbReference>
<dbReference type="InterPro" id="IPR007159">
    <property type="entry name" value="SpoVT-AbrB_dom"/>
</dbReference>
<dbReference type="InterPro" id="IPR003444">
    <property type="entry name" value="MraZ"/>
</dbReference>
<dbReference type="PROSITE" id="PS51740">
    <property type="entry name" value="SPOVT_ABRB"/>
    <property type="match status" value="2"/>
</dbReference>
<dbReference type="HOGENOM" id="CLU_107907_0_5_0"/>
<evidence type="ECO:0000256" key="7">
    <source>
        <dbReference type="HAMAP-Rule" id="MF_01008"/>
    </source>
</evidence>
<dbReference type="SUPFAM" id="SSF89447">
    <property type="entry name" value="AbrB/MazE/MraZ-like"/>
    <property type="match status" value="1"/>
</dbReference>
<keyword evidence="10" id="KW-1185">Reference proteome</keyword>
<dbReference type="CDD" id="cd16321">
    <property type="entry name" value="MraZ_C"/>
    <property type="match status" value="1"/>
</dbReference>
<reference evidence="9 10" key="2">
    <citation type="journal article" date="2010" name="Stand. Genomic Sci.">
        <title>Complete genome sequence of Sebaldella termitidis type strain (NCTC 11300).</title>
        <authorList>
            <person name="Harmon-Smith M."/>
            <person name="Celia L."/>
            <person name="Chertkov O."/>
            <person name="Lapidus A."/>
            <person name="Copeland A."/>
            <person name="Glavina Del Rio T."/>
            <person name="Nolan M."/>
            <person name="Lucas S."/>
            <person name="Tice H."/>
            <person name="Cheng J.F."/>
            <person name="Han C."/>
            <person name="Detter J.C."/>
            <person name="Bruce D."/>
            <person name="Goodwin L."/>
            <person name="Pitluck S."/>
            <person name="Pati A."/>
            <person name="Liolios K."/>
            <person name="Ivanova N."/>
            <person name="Mavromatis K."/>
            <person name="Mikhailova N."/>
            <person name="Chen A."/>
            <person name="Palaniappan K."/>
            <person name="Land M."/>
            <person name="Hauser L."/>
            <person name="Chang Y.J."/>
            <person name="Jeffries C.D."/>
            <person name="Brettin T."/>
            <person name="Goker M."/>
            <person name="Beck B."/>
            <person name="Bristow J."/>
            <person name="Eisen J.A."/>
            <person name="Markowitz V."/>
            <person name="Hugenholtz P."/>
            <person name="Kyrpides N.C."/>
            <person name="Klenk H.P."/>
            <person name="Chen F."/>
        </authorList>
    </citation>
    <scope>NUCLEOTIDE SEQUENCE [LARGE SCALE GENOMIC DNA]</scope>
    <source>
        <strain evidence="10">ATCC 33386 / NCTC 11300</strain>
    </source>
</reference>
<dbReference type="InterPro" id="IPR038619">
    <property type="entry name" value="MraZ_sf"/>
</dbReference>
<dbReference type="InterPro" id="IPR037914">
    <property type="entry name" value="SpoVT-AbrB_sf"/>
</dbReference>
<dbReference type="PANTHER" id="PTHR34701:SF1">
    <property type="entry name" value="TRANSCRIPTIONAL REGULATOR MRAZ"/>
    <property type="match status" value="1"/>
</dbReference>
<dbReference type="eggNOG" id="COG2001">
    <property type="taxonomic scope" value="Bacteria"/>
</dbReference>
<dbReference type="AlphaFoldDB" id="D1AJF1"/>
<dbReference type="InterPro" id="IPR020603">
    <property type="entry name" value="MraZ_dom"/>
</dbReference>
<dbReference type="STRING" id="526218.Sterm_1984"/>
<dbReference type="PANTHER" id="PTHR34701">
    <property type="entry name" value="TRANSCRIPTIONAL REGULATOR MRAZ"/>
    <property type="match status" value="1"/>
</dbReference>
<dbReference type="InterPro" id="IPR035642">
    <property type="entry name" value="MraZ_N"/>
</dbReference>
<dbReference type="Pfam" id="PF02381">
    <property type="entry name" value="MraZ"/>
    <property type="match status" value="2"/>
</dbReference>
<dbReference type="GO" id="GO:0005737">
    <property type="term" value="C:cytoplasm"/>
    <property type="evidence" value="ECO:0007669"/>
    <property type="project" value="UniProtKB-UniRule"/>
</dbReference>
<evidence type="ECO:0000256" key="2">
    <source>
        <dbReference type="ARBA" id="ARBA00022490"/>
    </source>
</evidence>
<accession>D1AJF1</accession>
<keyword evidence="4 7" id="KW-0805">Transcription regulation</keyword>
<evidence type="ECO:0000256" key="3">
    <source>
        <dbReference type="ARBA" id="ARBA00022737"/>
    </source>
</evidence>
<keyword evidence="3" id="KW-0677">Repeat</keyword>